<organism evidence="1 2">
    <name type="scientific">Panagrolaimus sp. ES5</name>
    <dbReference type="NCBI Taxonomy" id="591445"/>
    <lineage>
        <taxon>Eukaryota</taxon>
        <taxon>Metazoa</taxon>
        <taxon>Ecdysozoa</taxon>
        <taxon>Nematoda</taxon>
        <taxon>Chromadorea</taxon>
        <taxon>Rhabditida</taxon>
        <taxon>Tylenchina</taxon>
        <taxon>Panagrolaimomorpha</taxon>
        <taxon>Panagrolaimoidea</taxon>
        <taxon>Panagrolaimidae</taxon>
        <taxon>Panagrolaimus</taxon>
    </lineage>
</organism>
<dbReference type="WBParaSite" id="ES5_v2.g22194.t1">
    <property type="protein sequence ID" value="ES5_v2.g22194.t1"/>
    <property type="gene ID" value="ES5_v2.g22194"/>
</dbReference>
<sequence length="300" mass="35117">MAVNTKFSELQQIKFDNFTSQNPENGQFDVIFEIKGKKIYTHKTMLTLVSDTFKSMLSENWTSKDEPIPLQNYSYEDFYEFLTFLYSAQCQLKCENIFVLVDMAEFYNVALFKDFSEEYLLKMTFTSENYFALMELAEKYSLKKLKIIVQSFVLNNFSDLENYNDFVKISKFVVEEIVKANKDKAKPEDLFQFVIPRGFIFSSLEELSKILSNNYFLKTKVKVTNSIGQTMHGNLATFNKTIIDKNIIDKIRTSDLSIDSRWGVRFKVPPSSIPTPKVYDFAWYLIHLPTETKWILSLAF</sequence>
<protein>
    <submittedName>
        <fullName evidence="2">BTB domain-containing protein</fullName>
    </submittedName>
</protein>
<evidence type="ECO:0000313" key="1">
    <source>
        <dbReference type="Proteomes" id="UP000887579"/>
    </source>
</evidence>
<name>A0AC34FXV8_9BILA</name>
<evidence type="ECO:0000313" key="2">
    <source>
        <dbReference type="WBParaSite" id="ES5_v2.g22194.t1"/>
    </source>
</evidence>
<reference evidence="2" key="1">
    <citation type="submission" date="2022-11" db="UniProtKB">
        <authorList>
            <consortium name="WormBaseParasite"/>
        </authorList>
    </citation>
    <scope>IDENTIFICATION</scope>
</reference>
<dbReference type="Proteomes" id="UP000887579">
    <property type="component" value="Unplaced"/>
</dbReference>
<accession>A0AC34FXV8</accession>
<proteinExistence type="predicted"/>